<dbReference type="RefSeq" id="WP_032523747.1">
    <property type="nucleotide sequence ID" value="NZ_CP138934.1"/>
</dbReference>
<dbReference type="CDD" id="cd05966">
    <property type="entry name" value="ACS"/>
    <property type="match status" value="1"/>
</dbReference>
<dbReference type="InterPro" id="IPR020845">
    <property type="entry name" value="AMP-binding_CS"/>
</dbReference>
<dbReference type="eggNOG" id="COG0365">
    <property type="taxonomic scope" value="Bacteria"/>
</dbReference>
<feature type="binding site" evidence="6">
    <location>
        <begin position="398"/>
        <end position="400"/>
    </location>
    <ligand>
        <name>ATP</name>
        <dbReference type="ChEBI" id="CHEBI:30616"/>
    </ligand>
</feature>
<dbReference type="InterPro" id="IPR045851">
    <property type="entry name" value="AMP-bd_C_sf"/>
</dbReference>
<proteinExistence type="inferred from homology"/>
<dbReference type="Gene3D" id="3.40.50.12780">
    <property type="entry name" value="N-terminal domain of ligase-like"/>
    <property type="match status" value="1"/>
</dbReference>
<dbReference type="PROSITE" id="PS00455">
    <property type="entry name" value="AMP_BINDING"/>
    <property type="match status" value="1"/>
</dbReference>
<dbReference type="FunFam" id="3.40.50.12780:FF:000001">
    <property type="entry name" value="Acetyl-coenzyme A synthetase"/>
    <property type="match status" value="1"/>
</dbReference>
<dbReference type="NCBIfam" id="NF001208">
    <property type="entry name" value="PRK00174.1"/>
    <property type="match status" value="1"/>
</dbReference>
<comment type="caution">
    <text evidence="10">The sequence shown here is derived from an EMBL/GenBank/DDBJ whole genome shotgun (WGS) entry which is preliminary data.</text>
</comment>
<dbReference type="Pfam" id="PF13193">
    <property type="entry name" value="AMP-binding_C"/>
    <property type="match status" value="1"/>
</dbReference>
<dbReference type="EMBL" id="JNAH01000002">
    <property type="protein sequence ID" value="KGF89001.1"/>
    <property type="molecule type" value="Genomic_DNA"/>
</dbReference>
<feature type="binding site" evidence="6">
    <location>
        <position position="558"/>
    </location>
    <ligand>
        <name>Mg(2+)</name>
        <dbReference type="ChEBI" id="CHEBI:18420"/>
    </ligand>
</feature>
<dbReference type="SUPFAM" id="SSF56801">
    <property type="entry name" value="Acetyl-CoA synthetase-like"/>
    <property type="match status" value="1"/>
</dbReference>
<keyword evidence="5 6" id="KW-0007">Acetylation</keyword>
<feature type="binding site" evidence="6">
    <location>
        <position position="539"/>
    </location>
    <ligand>
        <name>CoA</name>
        <dbReference type="ChEBI" id="CHEBI:57287"/>
    </ligand>
</feature>
<dbReference type="Pfam" id="PF00501">
    <property type="entry name" value="AMP-binding"/>
    <property type="match status" value="1"/>
</dbReference>
<dbReference type="EC" id="6.2.1.1" evidence="6"/>
<feature type="modified residue" description="N6-acetyllysine" evidence="6">
    <location>
        <position position="625"/>
    </location>
</feature>
<dbReference type="HAMAP" id="MF_01123">
    <property type="entry name" value="Ac_CoA_synth"/>
    <property type="match status" value="1"/>
</dbReference>
<dbReference type="GO" id="GO:0046872">
    <property type="term" value="F:metal ion binding"/>
    <property type="evidence" value="ECO:0007669"/>
    <property type="project" value="UniProtKB-KW"/>
</dbReference>
<evidence type="ECO:0000256" key="5">
    <source>
        <dbReference type="ARBA" id="ARBA00022990"/>
    </source>
</evidence>
<feature type="binding site" evidence="6">
    <location>
        <begin position="422"/>
        <end position="427"/>
    </location>
    <ligand>
        <name>ATP</name>
        <dbReference type="ChEBI" id="CHEBI:30616"/>
    </ligand>
</feature>
<protein>
    <recommendedName>
        <fullName evidence="6">Acetyl-coenzyme A synthetase</fullName>
        <shortName evidence="6">AcCoA synthetase</shortName>
        <shortName evidence="6">Acs</shortName>
        <ecNumber evidence="6">6.2.1.1</ecNumber>
    </recommendedName>
    <alternativeName>
        <fullName evidence="6">Acetate--CoA ligase</fullName>
    </alternativeName>
    <alternativeName>
        <fullName evidence="6">Acyl-activating enzyme</fullName>
    </alternativeName>
</protein>
<evidence type="ECO:0000256" key="3">
    <source>
        <dbReference type="ARBA" id="ARBA00022741"/>
    </source>
</evidence>
<sequence length="660" mass="74082">MSLDKKNSINNILEEKRIFPPSKEFAENSNIRSQQELLSLKKQALENPIQFWESFAKSELDWFEPFQTVLDSDNAPFFKWFKEGKLNISYNCLDRHIKRGLGRKTALIWEGEPGDSKKFTYEELLKEVCKAANALKAVGLKKGDLVCIYMPMIPEAMFAMLACARIGAPHSVVFGGFSSEALKDRLIDGNAKFVITADGGFRKDKVIELKKAVDAAIESGANEVVEKVVVVQRTKKNISMVNGRDIWWHELLRDQKNWCEPEIMNSEDRLFILYTSGSTGKPKGVVHTTGGYNLWSHLTFKWIFDLKDDDIYWCTADVGWITGHSYIVYGPLSNGATTLMFEGVPRPSNLGAFWEIVQKYKVSIFYTAPTAIRAFMKSGREIPDKYNLESLRLLGTVGEPINPEAWMWYKDVIGKNRCPIVDTWWQTETGGVMISPLPGVVATKPGSATYPLPGIEVAVVDKNGNKVMENEGGYLIIKKPWPGMMRTIHGNSQRYLESYWDYISLKGEKHVYFAGDGARIDEDGYIWIMGRVDDVISVSGHRLGTMEIESALVSHKLVAEAAVVGKRDDLKGEVIVAFVSLEKDVNSSTELIEALKTHVVNEIGIIAKPEKIIISDALPKTRSGKIMRRILRSLAAGEKISGDVSTLEDSSVLDKLKERF</sequence>
<feature type="binding site" evidence="6">
    <location>
        <position position="542"/>
    </location>
    <ligand>
        <name>ATP</name>
        <dbReference type="ChEBI" id="CHEBI:30616"/>
    </ligand>
</feature>
<dbReference type="InterPro" id="IPR032387">
    <property type="entry name" value="ACAS_N"/>
</dbReference>
<evidence type="ECO:0000256" key="4">
    <source>
        <dbReference type="ARBA" id="ARBA00022840"/>
    </source>
</evidence>
<evidence type="ECO:0000313" key="11">
    <source>
        <dbReference type="Proteomes" id="UP000030598"/>
    </source>
</evidence>
<dbReference type="Proteomes" id="UP000030598">
    <property type="component" value="Unassembled WGS sequence"/>
</dbReference>
<evidence type="ECO:0000313" key="10">
    <source>
        <dbReference type="EMBL" id="KGF89001.1"/>
    </source>
</evidence>
<dbReference type="Pfam" id="PF16177">
    <property type="entry name" value="ACAS_N"/>
    <property type="match status" value="1"/>
</dbReference>
<evidence type="ECO:0000256" key="1">
    <source>
        <dbReference type="ARBA" id="ARBA00006432"/>
    </source>
</evidence>
<feature type="domain" description="AMP-binding enzyme C-terminal" evidence="8">
    <location>
        <begin position="547"/>
        <end position="625"/>
    </location>
</feature>
<evidence type="ECO:0000256" key="2">
    <source>
        <dbReference type="ARBA" id="ARBA00022598"/>
    </source>
</evidence>
<feature type="binding site" evidence="6">
    <location>
        <position position="555"/>
    </location>
    <ligand>
        <name>Mg(2+)</name>
        <dbReference type="ChEBI" id="CHEBI:18420"/>
    </ligand>
</feature>
<dbReference type="InterPro" id="IPR025110">
    <property type="entry name" value="AMP-bd_C"/>
</dbReference>
<keyword evidence="3 6" id="KW-0547">Nucleotide-binding</keyword>
<name>A0A0A1ZKF6_PROMR</name>
<comment type="caution">
    <text evidence="6">Lacks conserved residue(s) required for the propagation of feature annotation.</text>
</comment>
<evidence type="ECO:0000259" key="9">
    <source>
        <dbReference type="Pfam" id="PF16177"/>
    </source>
</evidence>
<keyword evidence="6" id="KW-0479">Metal-binding</keyword>
<keyword evidence="2 6" id="KW-0436">Ligase</keyword>
<dbReference type="GO" id="GO:0005524">
    <property type="term" value="F:ATP binding"/>
    <property type="evidence" value="ECO:0007669"/>
    <property type="project" value="UniProtKB-KW"/>
</dbReference>
<dbReference type="GO" id="GO:0016208">
    <property type="term" value="F:AMP binding"/>
    <property type="evidence" value="ECO:0007669"/>
    <property type="project" value="InterPro"/>
</dbReference>
<evidence type="ECO:0000259" key="7">
    <source>
        <dbReference type="Pfam" id="PF00501"/>
    </source>
</evidence>
<feature type="binding site" evidence="6">
    <location>
        <position position="531"/>
    </location>
    <ligand>
        <name>ATP</name>
        <dbReference type="ChEBI" id="CHEBI:30616"/>
    </ligand>
</feature>
<organism evidence="10 11">
    <name type="scientific">Prochlorococcus marinus str. GP2</name>
    <dbReference type="NCBI Taxonomy" id="59925"/>
    <lineage>
        <taxon>Bacteria</taxon>
        <taxon>Bacillati</taxon>
        <taxon>Cyanobacteriota</taxon>
        <taxon>Cyanophyceae</taxon>
        <taxon>Synechococcales</taxon>
        <taxon>Prochlorococcaceae</taxon>
        <taxon>Prochlorococcus</taxon>
    </lineage>
</organism>
<dbReference type="GO" id="GO:0003987">
    <property type="term" value="F:acetate-CoA ligase activity"/>
    <property type="evidence" value="ECO:0007669"/>
    <property type="project" value="UniProtKB-UniRule"/>
</dbReference>
<comment type="cofactor">
    <cofactor evidence="6">
        <name>Mg(2+)</name>
        <dbReference type="ChEBI" id="CHEBI:18420"/>
    </cofactor>
</comment>
<comment type="PTM">
    <text evidence="6">Acetylated. Deacetylation by the SIR2-homolog deacetylase activates the enzyme.</text>
</comment>
<keyword evidence="4 6" id="KW-0067">ATP-binding</keyword>
<comment type="catalytic activity">
    <reaction evidence="6">
        <text>acetate + ATP + CoA = acetyl-CoA + AMP + diphosphate</text>
        <dbReference type="Rhea" id="RHEA:23176"/>
        <dbReference type="ChEBI" id="CHEBI:30089"/>
        <dbReference type="ChEBI" id="CHEBI:30616"/>
        <dbReference type="ChEBI" id="CHEBI:33019"/>
        <dbReference type="ChEBI" id="CHEBI:57287"/>
        <dbReference type="ChEBI" id="CHEBI:57288"/>
        <dbReference type="ChEBI" id="CHEBI:456215"/>
        <dbReference type="EC" id="6.2.1.1"/>
    </reaction>
</comment>
<dbReference type="PANTHER" id="PTHR24095">
    <property type="entry name" value="ACETYL-COENZYME A SYNTHETASE"/>
    <property type="match status" value="1"/>
</dbReference>
<evidence type="ECO:0000256" key="6">
    <source>
        <dbReference type="HAMAP-Rule" id="MF_01123"/>
    </source>
</evidence>
<gene>
    <name evidence="6" type="primary">acsA</name>
    <name evidence="10" type="ORF">EU91_0114</name>
</gene>
<feature type="domain" description="AMP-dependent synthetase/ligase" evidence="7">
    <location>
        <begin position="102"/>
        <end position="486"/>
    </location>
</feature>
<dbReference type="InterPro" id="IPR011904">
    <property type="entry name" value="Ac_CoA_lig"/>
</dbReference>
<dbReference type="InterPro" id="IPR042099">
    <property type="entry name" value="ANL_N_sf"/>
</dbReference>
<feature type="binding site" evidence="6">
    <location>
        <position position="322"/>
    </location>
    <ligand>
        <name>CoA</name>
        <dbReference type="ChEBI" id="CHEBI:57287"/>
    </ligand>
</feature>
<dbReference type="Gene3D" id="3.30.300.30">
    <property type="match status" value="1"/>
</dbReference>
<evidence type="ECO:0000259" key="8">
    <source>
        <dbReference type="Pfam" id="PF13193"/>
    </source>
</evidence>
<dbReference type="STRING" id="59925.EU91_0114"/>
<comment type="similarity">
    <text evidence="1 6">Belongs to the ATP-dependent AMP-binding enzyme family.</text>
</comment>
<dbReference type="OrthoDB" id="9778383at2"/>
<comment type="function">
    <text evidence="6">Catalyzes the conversion of acetate into acetyl-CoA (AcCoA), an essential intermediate at the junction of anabolic and catabolic pathways. AcsA undergoes a two-step reaction. In the first half reaction, AcsA combines acetate with ATP to form acetyl-adenylate (AcAMP) intermediate. In the second half reaction, it can then transfer the acetyl group from AcAMP to the sulfhydryl group of CoA, forming the product AcCoA.</text>
</comment>
<reference evidence="11" key="1">
    <citation type="journal article" date="2014" name="Sci. Data">
        <title>Genomes of diverse isolates of the marine cyanobacterium Prochlorococcus.</title>
        <authorList>
            <person name="Biller S."/>
            <person name="Berube P."/>
            <person name="Thompson J."/>
            <person name="Kelly L."/>
            <person name="Roggensack S."/>
            <person name="Awad L."/>
            <person name="Roache-Johnson K."/>
            <person name="Ding H."/>
            <person name="Giovannoni S.J."/>
            <person name="Moore L.R."/>
            <person name="Chisholm S.W."/>
        </authorList>
    </citation>
    <scope>NUCLEOTIDE SEQUENCE [LARGE SCALE GENOMIC DNA]</scope>
    <source>
        <strain evidence="11">GP2</strain>
    </source>
</reference>
<feature type="binding site" evidence="6">
    <location>
        <begin position="202"/>
        <end position="205"/>
    </location>
    <ligand>
        <name>CoA</name>
        <dbReference type="ChEBI" id="CHEBI:57287"/>
    </ligand>
</feature>
<feature type="binding site" evidence="6">
    <location>
        <position position="516"/>
    </location>
    <ligand>
        <name>ATP</name>
        <dbReference type="ChEBI" id="CHEBI:30616"/>
    </ligand>
</feature>
<accession>A0A0A1ZKF6</accession>
<keyword evidence="6" id="KW-0460">Magnesium</keyword>
<dbReference type="NCBIfam" id="TIGR02188">
    <property type="entry name" value="Ac_CoA_lig_AcsA"/>
    <property type="match status" value="1"/>
</dbReference>
<dbReference type="AlphaFoldDB" id="A0A0A1ZKF6"/>
<feature type="domain" description="Acetyl-coenzyme A synthetase N-terminal" evidence="9">
    <location>
        <begin position="40"/>
        <end position="92"/>
    </location>
</feature>
<dbReference type="GO" id="GO:0019427">
    <property type="term" value="P:acetyl-CoA biosynthetic process from acetate"/>
    <property type="evidence" value="ECO:0007669"/>
    <property type="project" value="UniProtKB-UniRule"/>
</dbReference>
<dbReference type="InterPro" id="IPR000873">
    <property type="entry name" value="AMP-dep_synth/lig_dom"/>
</dbReference>
<feature type="binding site" evidence="6">
    <location>
        <position position="553"/>
    </location>
    <ligand>
        <name>Mg(2+)</name>
        <dbReference type="ChEBI" id="CHEBI:18420"/>
    </ligand>
</feature>
<dbReference type="PANTHER" id="PTHR24095:SF14">
    <property type="entry name" value="ACETYL-COENZYME A SYNTHETASE 1"/>
    <property type="match status" value="1"/>
</dbReference>
<dbReference type="GO" id="GO:0005829">
    <property type="term" value="C:cytosol"/>
    <property type="evidence" value="ECO:0007669"/>
    <property type="project" value="TreeGrafter"/>
</dbReference>